<feature type="domain" description="CNNM transmembrane" evidence="8">
    <location>
        <begin position="53"/>
        <end position="238"/>
    </location>
</feature>
<name>T1G5X8_HELRO</name>
<organism evidence="10 11">
    <name type="scientific">Helobdella robusta</name>
    <name type="common">Californian leech</name>
    <dbReference type="NCBI Taxonomy" id="6412"/>
    <lineage>
        <taxon>Eukaryota</taxon>
        <taxon>Metazoa</taxon>
        <taxon>Spiralia</taxon>
        <taxon>Lophotrochozoa</taxon>
        <taxon>Annelida</taxon>
        <taxon>Clitellata</taxon>
        <taxon>Hirudinea</taxon>
        <taxon>Rhynchobdellida</taxon>
        <taxon>Glossiphoniidae</taxon>
        <taxon>Helobdella</taxon>
    </lineage>
</organism>
<dbReference type="CTD" id="20216475"/>
<reference evidence="10" key="3">
    <citation type="submission" date="2015-06" db="UniProtKB">
        <authorList>
            <consortium name="EnsemblMetazoa"/>
        </authorList>
    </citation>
    <scope>IDENTIFICATION</scope>
</reference>
<dbReference type="Gene3D" id="3.10.580.10">
    <property type="entry name" value="CBS-domain"/>
    <property type="match status" value="1"/>
</dbReference>
<comment type="subcellular location">
    <subcellularLocation>
        <location evidence="1">Membrane</location>
        <topology evidence="1">Multi-pass membrane protein</topology>
    </subcellularLocation>
</comment>
<evidence type="ECO:0000256" key="2">
    <source>
        <dbReference type="ARBA" id="ARBA00010484"/>
    </source>
</evidence>
<feature type="transmembrane region" description="Helical" evidence="7">
    <location>
        <begin position="142"/>
        <end position="166"/>
    </location>
</feature>
<evidence type="ECO:0000256" key="7">
    <source>
        <dbReference type="SAM" id="Phobius"/>
    </source>
</evidence>
<keyword evidence="11" id="KW-1185">Reference proteome</keyword>
<dbReference type="InterPro" id="IPR002550">
    <property type="entry name" value="CNNM"/>
</dbReference>
<dbReference type="GO" id="GO:0022857">
    <property type="term" value="F:transmembrane transporter activity"/>
    <property type="evidence" value="ECO:0000318"/>
    <property type="project" value="GO_Central"/>
</dbReference>
<dbReference type="PANTHER" id="PTHR12064:SF94">
    <property type="entry name" value="UNEXTENDED PROTEIN"/>
    <property type="match status" value="1"/>
</dbReference>
<comment type="similarity">
    <text evidence="2">Belongs to the ACDP family.</text>
</comment>
<dbReference type="GO" id="GO:0005886">
    <property type="term" value="C:plasma membrane"/>
    <property type="evidence" value="ECO:0000318"/>
    <property type="project" value="GO_Central"/>
</dbReference>
<dbReference type="RefSeq" id="XP_009024460.1">
    <property type="nucleotide sequence ID" value="XM_009026212.1"/>
</dbReference>
<reference evidence="11" key="1">
    <citation type="submission" date="2012-12" db="EMBL/GenBank/DDBJ databases">
        <authorList>
            <person name="Hellsten U."/>
            <person name="Grimwood J."/>
            <person name="Chapman J.A."/>
            <person name="Shapiro H."/>
            <person name="Aerts A."/>
            <person name="Otillar R.P."/>
            <person name="Terry A.Y."/>
            <person name="Boore J.L."/>
            <person name="Simakov O."/>
            <person name="Marletaz F."/>
            <person name="Cho S.-J."/>
            <person name="Edsinger-Gonzales E."/>
            <person name="Havlak P."/>
            <person name="Kuo D.-H."/>
            <person name="Larsson T."/>
            <person name="Lv J."/>
            <person name="Arendt D."/>
            <person name="Savage R."/>
            <person name="Osoegawa K."/>
            <person name="de Jong P."/>
            <person name="Lindberg D.R."/>
            <person name="Seaver E.C."/>
            <person name="Weisblat D.A."/>
            <person name="Putnam N.H."/>
            <person name="Grigoriev I.V."/>
            <person name="Rokhsar D.S."/>
        </authorList>
    </citation>
    <scope>NUCLEOTIDE SEQUENCE</scope>
</reference>
<dbReference type="OrthoDB" id="5353557at2759"/>
<dbReference type="Pfam" id="PF01595">
    <property type="entry name" value="CNNM"/>
    <property type="match status" value="1"/>
</dbReference>
<dbReference type="AlphaFoldDB" id="T1G5X8"/>
<keyword evidence="4 6" id="KW-1133">Transmembrane helix</keyword>
<dbReference type="InParanoid" id="T1G5X8"/>
<proteinExistence type="inferred from homology"/>
<evidence type="ECO:0000256" key="5">
    <source>
        <dbReference type="ARBA" id="ARBA00023136"/>
    </source>
</evidence>
<evidence type="ECO:0000256" key="6">
    <source>
        <dbReference type="PROSITE-ProRule" id="PRU01193"/>
    </source>
</evidence>
<dbReference type="CDD" id="cd04590">
    <property type="entry name" value="CBS_pair_CorC_HlyC_assoc"/>
    <property type="match status" value="1"/>
</dbReference>
<dbReference type="GeneID" id="20216475"/>
<dbReference type="KEGG" id="hro:HELRODRAFT_85485"/>
<dbReference type="InterPro" id="IPR044751">
    <property type="entry name" value="Ion_transp-like_CBS"/>
</dbReference>
<dbReference type="PROSITE" id="PS51846">
    <property type="entry name" value="CNNM"/>
    <property type="match status" value="1"/>
</dbReference>
<dbReference type="OMA" id="YFIHAIW"/>
<dbReference type="EMBL" id="KB097379">
    <property type="protein sequence ID" value="ESN97442.1"/>
    <property type="molecule type" value="Genomic_DNA"/>
</dbReference>
<reference evidence="9 11" key="2">
    <citation type="journal article" date="2013" name="Nature">
        <title>Insights into bilaterian evolution from three spiralian genomes.</title>
        <authorList>
            <person name="Simakov O."/>
            <person name="Marletaz F."/>
            <person name="Cho S.J."/>
            <person name="Edsinger-Gonzales E."/>
            <person name="Havlak P."/>
            <person name="Hellsten U."/>
            <person name="Kuo D.H."/>
            <person name="Larsson T."/>
            <person name="Lv J."/>
            <person name="Arendt D."/>
            <person name="Savage R."/>
            <person name="Osoegawa K."/>
            <person name="de Jong P."/>
            <person name="Grimwood J."/>
            <person name="Chapman J.A."/>
            <person name="Shapiro H."/>
            <person name="Aerts A."/>
            <person name="Otillar R.P."/>
            <person name="Terry A.Y."/>
            <person name="Boore J.L."/>
            <person name="Grigoriev I.V."/>
            <person name="Lindberg D.R."/>
            <person name="Seaver E.C."/>
            <person name="Weisblat D.A."/>
            <person name="Putnam N.H."/>
            <person name="Rokhsar D.S."/>
        </authorList>
    </citation>
    <scope>NUCLEOTIDE SEQUENCE</scope>
</reference>
<feature type="transmembrane region" description="Helical" evidence="7">
    <location>
        <begin position="7"/>
        <end position="28"/>
    </location>
</feature>
<evidence type="ECO:0000256" key="4">
    <source>
        <dbReference type="ARBA" id="ARBA00022989"/>
    </source>
</evidence>
<dbReference type="GO" id="GO:0010960">
    <property type="term" value="P:magnesium ion homeostasis"/>
    <property type="evidence" value="ECO:0000318"/>
    <property type="project" value="GO_Central"/>
</dbReference>
<evidence type="ECO:0000313" key="9">
    <source>
        <dbReference type="EMBL" id="ESN97442.1"/>
    </source>
</evidence>
<dbReference type="EnsemblMetazoa" id="HelroT85485">
    <property type="protein sequence ID" value="HelroP85485"/>
    <property type="gene ID" value="HelroG85485"/>
</dbReference>
<accession>T1G5X8</accession>
<keyword evidence="5 6" id="KW-0472">Membrane</keyword>
<dbReference type="InterPro" id="IPR045095">
    <property type="entry name" value="ACDP"/>
</dbReference>
<dbReference type="eggNOG" id="KOG2118">
    <property type="taxonomic scope" value="Eukaryota"/>
</dbReference>
<dbReference type="STRING" id="6412.T1G5X8"/>
<evidence type="ECO:0000313" key="11">
    <source>
        <dbReference type="Proteomes" id="UP000015101"/>
    </source>
</evidence>
<gene>
    <name evidence="10" type="primary">20216475</name>
    <name evidence="9" type="ORF">HELRODRAFT_85485</name>
</gene>
<feature type="transmembrane region" description="Helical" evidence="7">
    <location>
        <begin position="61"/>
        <end position="82"/>
    </location>
</feature>
<evidence type="ECO:0000256" key="1">
    <source>
        <dbReference type="ARBA" id="ARBA00004141"/>
    </source>
</evidence>
<protein>
    <recommendedName>
        <fullName evidence="8">CNNM transmembrane domain-containing protein</fullName>
    </recommendedName>
</protein>
<evidence type="ECO:0000259" key="8">
    <source>
        <dbReference type="PROSITE" id="PS51846"/>
    </source>
</evidence>
<feature type="transmembrane region" description="Helical" evidence="7">
    <location>
        <begin position="178"/>
        <end position="199"/>
    </location>
</feature>
<dbReference type="HOGENOM" id="CLU_011310_0_1_1"/>
<dbReference type="PANTHER" id="PTHR12064">
    <property type="entry name" value="METAL TRANSPORTER CNNM"/>
    <property type="match status" value="1"/>
</dbReference>
<dbReference type="EMBL" id="AMQM01006342">
    <property type="status" value="NOT_ANNOTATED_CDS"/>
    <property type="molecule type" value="Genomic_DNA"/>
</dbReference>
<keyword evidence="3 6" id="KW-0812">Transmembrane</keyword>
<sequence length="351" mass="39840">MITASFVIIVVFIVVIIIVLSLLTHFHYHHNYHSHHHHYHHSHHHYHHSHHHYHHSHRPQIIVIIILLIFSGLFSGLNLGLMSLDQTELNIMIASGTETEKKYARTIKPLRKRGNYLLCSILLGNVLVNNCLTILLDDLTGSGWTAIVGATLAIVICGEIIPQAVCSRYGLAVGAKTIWFTKFFMLATFPLSLPISLVLDCILGEEINYVYNRDRLRELLKLTEKDIGLQSDEFNIITGALEMSKKTVADIMTKIENVFMIEYNGVLDFDTMTKIMESGYTRIPVYENDRSNIVALLNTKDLAFVDPDDQIPLNTVTKFYNHPVHFVFDDVKLDVILQDFKKGQLLAEGGG</sequence>
<dbReference type="InterPro" id="IPR046342">
    <property type="entry name" value="CBS_dom_sf"/>
</dbReference>
<evidence type="ECO:0000313" key="10">
    <source>
        <dbReference type="EnsemblMetazoa" id="HelroP85485"/>
    </source>
</evidence>
<dbReference type="SUPFAM" id="SSF54631">
    <property type="entry name" value="CBS-domain pair"/>
    <property type="match status" value="1"/>
</dbReference>
<dbReference type="Proteomes" id="UP000015101">
    <property type="component" value="Unassembled WGS sequence"/>
</dbReference>
<feature type="transmembrane region" description="Helical" evidence="7">
    <location>
        <begin position="115"/>
        <end position="136"/>
    </location>
</feature>
<evidence type="ECO:0000256" key="3">
    <source>
        <dbReference type="ARBA" id="ARBA00022692"/>
    </source>
</evidence>